<proteinExistence type="predicted"/>
<evidence type="ECO:0000256" key="1">
    <source>
        <dbReference type="SAM" id="MobiDB-lite"/>
    </source>
</evidence>
<dbReference type="HOGENOM" id="CLU_062681_0_0_1"/>
<feature type="region of interest" description="Disordered" evidence="1">
    <location>
        <begin position="189"/>
        <end position="223"/>
    </location>
</feature>
<reference evidence="3" key="1">
    <citation type="journal article" date="2014" name="BMC Genomics">
        <title>Genome characteristics reveal the impact of lichenization on lichen-forming fungus Endocarpon pusillum Hedwig (Verrucariales, Ascomycota).</title>
        <authorList>
            <person name="Wang Y.-Y."/>
            <person name="Liu B."/>
            <person name="Zhang X.-Y."/>
            <person name="Zhou Q.-M."/>
            <person name="Zhang T."/>
            <person name="Li H."/>
            <person name="Yu Y.-F."/>
            <person name="Zhang X.-L."/>
            <person name="Hao X.-Y."/>
            <person name="Wang M."/>
            <person name="Wang L."/>
            <person name="Wei J.-C."/>
        </authorList>
    </citation>
    <scope>NUCLEOTIDE SEQUENCE [LARGE SCALE GENOMIC DNA]</scope>
    <source>
        <strain evidence="3">Z07020 / HMAS-L-300199</strain>
    </source>
</reference>
<gene>
    <name evidence="2" type="ORF">EPUS_03527</name>
</gene>
<dbReference type="EMBL" id="KE721364">
    <property type="protein sequence ID" value="ERF69975.1"/>
    <property type="molecule type" value="Genomic_DNA"/>
</dbReference>
<evidence type="ECO:0008006" key="4">
    <source>
        <dbReference type="Google" id="ProtNLM"/>
    </source>
</evidence>
<dbReference type="OMA" id="TTDMVRC"/>
<feature type="region of interest" description="Disordered" evidence="1">
    <location>
        <begin position="1"/>
        <end position="38"/>
    </location>
</feature>
<sequence length="246" mass="27071">MEFVQNEGQSLPSPAPSSSLTAATTSASSLPTPRHYPLKPGSQKEIAFINYVDSKILHINRRYAKKFSSGRDEIDEEARGYDDFENVVEDLEHVLDAIWVSGTPTLQIPYLLSLAGLIAEFLPAFPFNEGPTMHLVDKMDQAFAILLSQRKDSMLPFASDASNQLVSVTDRVRIRSVIESTRVIAVEASTKDRASADTQDASEGFTESEYDEPTSADSNVQGRNSLNMSISRMYERSLSILGDSLG</sequence>
<evidence type="ECO:0000313" key="3">
    <source>
        <dbReference type="Proteomes" id="UP000019373"/>
    </source>
</evidence>
<dbReference type="PANTHER" id="PTHR37781:SF1">
    <property type="entry name" value="ADR380WP"/>
    <property type="match status" value="1"/>
</dbReference>
<dbReference type="AlphaFoldDB" id="U1HIE3"/>
<keyword evidence="3" id="KW-1185">Reference proteome</keyword>
<dbReference type="Pfam" id="PF17110">
    <property type="entry name" value="TFB6"/>
    <property type="match status" value="1"/>
</dbReference>
<dbReference type="Proteomes" id="UP000019373">
    <property type="component" value="Unassembled WGS sequence"/>
</dbReference>
<organism evidence="2 3">
    <name type="scientific">Endocarpon pusillum (strain Z07020 / HMAS-L-300199)</name>
    <name type="common">Lichen-forming fungus</name>
    <dbReference type="NCBI Taxonomy" id="1263415"/>
    <lineage>
        <taxon>Eukaryota</taxon>
        <taxon>Fungi</taxon>
        <taxon>Dikarya</taxon>
        <taxon>Ascomycota</taxon>
        <taxon>Pezizomycotina</taxon>
        <taxon>Eurotiomycetes</taxon>
        <taxon>Chaetothyriomycetidae</taxon>
        <taxon>Verrucariales</taxon>
        <taxon>Verrucariaceae</taxon>
        <taxon>Endocarpon</taxon>
    </lineage>
</organism>
<dbReference type="GO" id="GO:0005675">
    <property type="term" value="C:transcription factor TFIIH holo complex"/>
    <property type="evidence" value="ECO:0007669"/>
    <property type="project" value="TreeGrafter"/>
</dbReference>
<name>U1HIE3_ENDPU</name>
<evidence type="ECO:0000313" key="2">
    <source>
        <dbReference type="EMBL" id="ERF69975.1"/>
    </source>
</evidence>
<dbReference type="eggNOG" id="ENOG502QZN7">
    <property type="taxonomic scope" value="Eukaryota"/>
</dbReference>
<protein>
    <recommendedName>
        <fullName evidence="4">Meiotic recombination protein DMC1</fullName>
    </recommendedName>
</protein>
<dbReference type="GeneID" id="19238567"/>
<dbReference type="OrthoDB" id="2567806at2759"/>
<feature type="compositionally biased region" description="Low complexity" evidence="1">
    <location>
        <begin position="10"/>
        <end position="33"/>
    </location>
</feature>
<dbReference type="RefSeq" id="XP_007804309.1">
    <property type="nucleotide sequence ID" value="XM_007806118.1"/>
</dbReference>
<dbReference type="InterPro" id="IPR031349">
    <property type="entry name" value="Tfb6"/>
</dbReference>
<dbReference type="PANTHER" id="PTHR37781">
    <property type="entry name" value="TFIIH COMPLEX SUBUNIT"/>
    <property type="match status" value="1"/>
</dbReference>
<accession>U1HIE3</accession>